<comment type="caution">
    <text evidence="2">The sequence shown here is derived from an EMBL/GenBank/DDBJ whole genome shotgun (WGS) entry which is preliminary data.</text>
</comment>
<keyword evidence="1" id="KW-1133">Transmembrane helix</keyword>
<keyword evidence="3" id="KW-1185">Reference proteome</keyword>
<dbReference type="Proteomes" id="UP001597541">
    <property type="component" value="Unassembled WGS sequence"/>
</dbReference>
<keyword evidence="1" id="KW-0812">Transmembrane</keyword>
<dbReference type="RefSeq" id="WP_377601231.1">
    <property type="nucleotide sequence ID" value="NZ_JBHUME010000005.1"/>
</dbReference>
<protein>
    <submittedName>
        <fullName evidence="2">DUF1405 domain-containing protein</fullName>
    </submittedName>
</protein>
<dbReference type="InterPro" id="IPR009845">
    <property type="entry name" value="DUF1405"/>
</dbReference>
<dbReference type="Pfam" id="PF07187">
    <property type="entry name" value="DUF1405"/>
    <property type="match status" value="1"/>
</dbReference>
<evidence type="ECO:0000313" key="2">
    <source>
        <dbReference type="EMBL" id="MFD2612042.1"/>
    </source>
</evidence>
<keyword evidence="1" id="KW-0472">Membrane</keyword>
<dbReference type="PANTHER" id="PTHR40042">
    <property type="entry name" value="HYPOTHETICAL MEMBRANE SPANNING PROTEIN"/>
    <property type="match status" value="1"/>
</dbReference>
<feature type="transmembrane region" description="Helical" evidence="1">
    <location>
        <begin position="51"/>
        <end position="73"/>
    </location>
</feature>
<sequence length="213" mass="24924">MRLSFFWSKAFLKSRWMLWSLFITNFLGTIYGYIWYGNQLKVTAAERPDWMLIFVPDSPTASLFFTLSLMYLLWDSYSGKQRDSWVRRLVEAFAVLTSFKYGIWAVTMIFAAAAQGDTLVWQDWMLTVSHLGMAVEVLLYARFYRLGWISLAVVSIWTLLNDYMDYGQLLYPWLPDELDNQLGAVELFTVLLSIVSIVITAICIRYNQRHKQV</sequence>
<feature type="transmembrane region" description="Helical" evidence="1">
    <location>
        <begin position="184"/>
        <end position="204"/>
    </location>
</feature>
<accession>A0ABW5PD04</accession>
<evidence type="ECO:0000313" key="3">
    <source>
        <dbReference type="Proteomes" id="UP001597541"/>
    </source>
</evidence>
<feature type="transmembrane region" description="Helical" evidence="1">
    <location>
        <begin position="93"/>
        <end position="113"/>
    </location>
</feature>
<proteinExistence type="predicted"/>
<dbReference type="EMBL" id="JBHUME010000005">
    <property type="protein sequence ID" value="MFD2612042.1"/>
    <property type="molecule type" value="Genomic_DNA"/>
</dbReference>
<reference evidence="3" key="1">
    <citation type="journal article" date="2019" name="Int. J. Syst. Evol. Microbiol.">
        <title>The Global Catalogue of Microorganisms (GCM) 10K type strain sequencing project: providing services to taxonomists for standard genome sequencing and annotation.</title>
        <authorList>
            <consortium name="The Broad Institute Genomics Platform"/>
            <consortium name="The Broad Institute Genome Sequencing Center for Infectious Disease"/>
            <person name="Wu L."/>
            <person name="Ma J."/>
        </authorList>
    </citation>
    <scope>NUCLEOTIDE SEQUENCE [LARGE SCALE GENOMIC DNA]</scope>
    <source>
        <strain evidence="3">KCTC 3950</strain>
    </source>
</reference>
<name>A0ABW5PD04_9BACL</name>
<feature type="transmembrane region" description="Helical" evidence="1">
    <location>
        <begin position="16"/>
        <end position="36"/>
    </location>
</feature>
<organism evidence="2 3">
    <name type="scientific">Paenibacillus gansuensis</name>
    <dbReference type="NCBI Taxonomy" id="306542"/>
    <lineage>
        <taxon>Bacteria</taxon>
        <taxon>Bacillati</taxon>
        <taxon>Bacillota</taxon>
        <taxon>Bacilli</taxon>
        <taxon>Bacillales</taxon>
        <taxon>Paenibacillaceae</taxon>
        <taxon>Paenibacillus</taxon>
    </lineage>
</organism>
<gene>
    <name evidence="2" type="ORF">ACFSUF_06330</name>
</gene>
<dbReference type="PANTHER" id="PTHR40042:SF1">
    <property type="entry name" value="DUF1405 DOMAIN-CONTAINING PROTEIN"/>
    <property type="match status" value="1"/>
</dbReference>
<feature type="transmembrane region" description="Helical" evidence="1">
    <location>
        <begin position="146"/>
        <end position="164"/>
    </location>
</feature>
<evidence type="ECO:0000256" key="1">
    <source>
        <dbReference type="SAM" id="Phobius"/>
    </source>
</evidence>